<dbReference type="EMBL" id="LGTZ01000292">
    <property type="protein sequence ID" value="OJD25963.1"/>
    <property type="molecule type" value="Genomic_DNA"/>
</dbReference>
<dbReference type="CDD" id="cd00067">
    <property type="entry name" value="GAL4"/>
    <property type="match status" value="1"/>
</dbReference>
<evidence type="ECO:0000256" key="2">
    <source>
        <dbReference type="ARBA" id="ARBA00023125"/>
    </source>
</evidence>
<dbReference type="Pfam" id="PF00172">
    <property type="entry name" value="Zn_clus"/>
    <property type="match status" value="1"/>
</dbReference>
<keyword evidence="9" id="KW-1185">Reference proteome</keyword>
<dbReference type="SUPFAM" id="SSF57701">
    <property type="entry name" value="Zn2/Cys6 DNA-binding domain"/>
    <property type="match status" value="1"/>
</dbReference>
<evidence type="ECO:0000256" key="3">
    <source>
        <dbReference type="ARBA" id="ARBA00023163"/>
    </source>
</evidence>
<dbReference type="GO" id="GO:0003677">
    <property type="term" value="F:DNA binding"/>
    <property type="evidence" value="ECO:0007669"/>
    <property type="project" value="UniProtKB-KW"/>
</dbReference>
<feature type="coiled-coil region" evidence="5">
    <location>
        <begin position="289"/>
        <end position="316"/>
    </location>
</feature>
<reference evidence="8 9" key="1">
    <citation type="submission" date="2015-08" db="EMBL/GenBank/DDBJ databases">
        <title>Emmonsia species relationships and genome sequence.</title>
        <authorList>
            <person name="Cuomo C.A."/>
            <person name="Schwartz I.S."/>
            <person name="Kenyon C."/>
            <person name="De Hoog G.S."/>
            <person name="Govender N.P."/>
            <person name="Botha A."/>
            <person name="Moreno L."/>
            <person name="De Vries M."/>
            <person name="Munoz J.F."/>
            <person name="Stielow J.B."/>
        </authorList>
    </citation>
    <scope>NUCLEOTIDE SEQUENCE [LARGE SCALE GENOMIC DNA]</scope>
    <source>
        <strain evidence="8 9">EI222</strain>
    </source>
</reference>
<keyword evidence="3" id="KW-0804">Transcription</keyword>
<feature type="domain" description="Zn(2)-C6 fungal-type" evidence="7">
    <location>
        <begin position="45"/>
        <end position="77"/>
    </location>
</feature>
<dbReference type="AlphaFoldDB" id="A0A1J9R0K0"/>
<dbReference type="OrthoDB" id="39175at2759"/>
<accession>A0A1J9R0K0</accession>
<feature type="compositionally biased region" description="Low complexity" evidence="6">
    <location>
        <begin position="340"/>
        <end position="350"/>
    </location>
</feature>
<comment type="caution">
    <text evidence="8">The sequence shown here is derived from an EMBL/GenBank/DDBJ whole genome shotgun (WGS) entry which is preliminary data.</text>
</comment>
<dbReference type="PANTHER" id="PTHR47425:SF2">
    <property type="entry name" value="FARB-RELATED"/>
    <property type="match status" value="1"/>
</dbReference>
<evidence type="ECO:0000259" key="7">
    <source>
        <dbReference type="PROSITE" id="PS50048"/>
    </source>
</evidence>
<dbReference type="InterPro" id="IPR036864">
    <property type="entry name" value="Zn2-C6_fun-type_DNA-bd_sf"/>
</dbReference>
<dbReference type="PROSITE" id="PS50048">
    <property type="entry name" value="ZN2_CY6_FUNGAL_2"/>
    <property type="match status" value="1"/>
</dbReference>
<proteinExistence type="predicted"/>
<keyword evidence="1" id="KW-0805">Transcription regulation</keyword>
<evidence type="ECO:0000313" key="9">
    <source>
        <dbReference type="Proteomes" id="UP000242791"/>
    </source>
</evidence>
<dbReference type="GO" id="GO:0008270">
    <property type="term" value="F:zinc ion binding"/>
    <property type="evidence" value="ECO:0007669"/>
    <property type="project" value="InterPro"/>
</dbReference>
<dbReference type="InterPro" id="IPR052761">
    <property type="entry name" value="Fungal_Detox/Toxin_TFs"/>
</dbReference>
<dbReference type="VEuPathDB" id="FungiDB:ACJ73_02662"/>
<gene>
    <name evidence="8" type="ORF">ACJ73_02662</name>
</gene>
<name>A0A1J9R0K0_9EURO</name>
<dbReference type="STRING" id="1658174.A0A1J9R0K0"/>
<dbReference type="GO" id="GO:0000981">
    <property type="term" value="F:DNA-binding transcription factor activity, RNA polymerase II-specific"/>
    <property type="evidence" value="ECO:0007669"/>
    <property type="project" value="InterPro"/>
</dbReference>
<dbReference type="PROSITE" id="PS00463">
    <property type="entry name" value="ZN2_CY6_FUNGAL_1"/>
    <property type="match status" value="1"/>
</dbReference>
<dbReference type="PANTHER" id="PTHR47425">
    <property type="entry name" value="FARB-RELATED"/>
    <property type="match status" value="1"/>
</dbReference>
<dbReference type="InterPro" id="IPR001138">
    <property type="entry name" value="Zn2Cys6_DnaBD"/>
</dbReference>
<evidence type="ECO:0000256" key="4">
    <source>
        <dbReference type="ARBA" id="ARBA00023242"/>
    </source>
</evidence>
<keyword evidence="4" id="KW-0539">Nucleus</keyword>
<evidence type="ECO:0000256" key="1">
    <source>
        <dbReference type="ARBA" id="ARBA00023015"/>
    </source>
</evidence>
<evidence type="ECO:0000256" key="6">
    <source>
        <dbReference type="SAM" id="MobiDB-lite"/>
    </source>
</evidence>
<dbReference type="SMART" id="SM00066">
    <property type="entry name" value="GAL4"/>
    <property type="match status" value="1"/>
</dbReference>
<protein>
    <recommendedName>
        <fullName evidence="7">Zn(2)-C6 fungal-type domain-containing protein</fullName>
    </recommendedName>
</protein>
<feature type="region of interest" description="Disordered" evidence="6">
    <location>
        <begin position="1"/>
        <end position="41"/>
    </location>
</feature>
<evidence type="ECO:0000256" key="5">
    <source>
        <dbReference type="SAM" id="Coils"/>
    </source>
</evidence>
<organism evidence="8 9">
    <name type="scientific">Blastomyces percursus</name>
    <dbReference type="NCBI Taxonomy" id="1658174"/>
    <lineage>
        <taxon>Eukaryota</taxon>
        <taxon>Fungi</taxon>
        <taxon>Dikarya</taxon>
        <taxon>Ascomycota</taxon>
        <taxon>Pezizomycotina</taxon>
        <taxon>Eurotiomycetes</taxon>
        <taxon>Eurotiomycetidae</taxon>
        <taxon>Onygenales</taxon>
        <taxon>Ajellomycetaceae</taxon>
        <taxon>Blastomyces</taxon>
    </lineage>
</organism>
<dbReference type="Proteomes" id="UP000242791">
    <property type="component" value="Unassembled WGS sequence"/>
</dbReference>
<sequence length="446" mass="48947">MDEKAGYPSLESSATPKESSPKRSAEAAGLSGLGDKSSRKRASKACQSCRARKVRCGVSEYGVPCHNCKVDGIECIVPERKKPTRMAKRHCSIGAFISDALLRMKRASSDTADSPVESVYETRHSTWDKALLDPFDTDLFTPPSPPPLSQTTSEEYSASGGDSSPMMGLPLFGDELARWFSVMPPRVVDKMFSYFATLNQYGPPGSFNSSFIGPGLPKGCSSTHFAPGGQKGKHHDNTMQKPAVRHCINPQSPEHAQRILCPSSRELPSSPRMSLHPIAVEPRIIPSTLQQLRDDYTAAASRLRALEEAIQNVDSQFIKRQPSHTDDQSPLNTYSEPPDLNTKNNNKTTPLTPPPERKTAVVLSMQTVQQLEALLASVHKEAESRPQAQANSREGTQVFQAVTAVESERREQEFQNTFDTMMDFGPGADTMFQAYNYDFSGGMEGV</sequence>
<feature type="region of interest" description="Disordered" evidence="6">
    <location>
        <begin position="138"/>
        <end position="162"/>
    </location>
</feature>
<evidence type="ECO:0000313" key="8">
    <source>
        <dbReference type="EMBL" id="OJD25963.1"/>
    </source>
</evidence>
<dbReference type="Gene3D" id="4.10.240.10">
    <property type="entry name" value="Zn(2)-C6 fungal-type DNA-binding domain"/>
    <property type="match status" value="1"/>
</dbReference>
<feature type="region of interest" description="Disordered" evidence="6">
    <location>
        <begin position="318"/>
        <end position="356"/>
    </location>
</feature>
<keyword evidence="5" id="KW-0175">Coiled coil</keyword>
<keyword evidence="2" id="KW-0238">DNA-binding</keyword>